<evidence type="ECO:0000259" key="8">
    <source>
        <dbReference type="PROSITE" id="PS50878"/>
    </source>
</evidence>
<dbReference type="PROSITE" id="PS50878">
    <property type="entry name" value="RT_POL"/>
    <property type="match status" value="1"/>
</dbReference>
<dbReference type="AlphaFoldDB" id="A0A4C1SPB9"/>
<dbReference type="PANTHER" id="PTHR37984:SF5">
    <property type="entry name" value="PROTEIN NYNRIN-LIKE"/>
    <property type="match status" value="1"/>
</dbReference>
<dbReference type="GO" id="GO:0003964">
    <property type="term" value="F:RNA-directed DNA polymerase activity"/>
    <property type="evidence" value="ECO:0007669"/>
    <property type="project" value="UniProtKB-KW"/>
</dbReference>
<evidence type="ECO:0000256" key="3">
    <source>
        <dbReference type="ARBA" id="ARBA00022695"/>
    </source>
</evidence>
<evidence type="ECO:0000256" key="6">
    <source>
        <dbReference type="ARBA" id="ARBA00022801"/>
    </source>
</evidence>
<evidence type="ECO:0000313" key="9">
    <source>
        <dbReference type="EMBL" id="GBP03962.1"/>
    </source>
</evidence>
<keyword evidence="3" id="KW-0548">Nucleotidyltransferase</keyword>
<feature type="domain" description="Reverse transcriptase" evidence="8">
    <location>
        <begin position="1"/>
        <end position="173"/>
    </location>
</feature>
<dbReference type="FunFam" id="3.10.20.370:FF:000001">
    <property type="entry name" value="Retrovirus-related Pol polyprotein from transposon 17.6-like protein"/>
    <property type="match status" value="1"/>
</dbReference>
<dbReference type="Pfam" id="PF17917">
    <property type="entry name" value="RT_RNaseH"/>
    <property type="match status" value="1"/>
</dbReference>
<dbReference type="InterPro" id="IPR041373">
    <property type="entry name" value="RT_RNaseH"/>
</dbReference>
<dbReference type="InterPro" id="IPR000477">
    <property type="entry name" value="RT_dom"/>
</dbReference>
<evidence type="ECO:0000256" key="5">
    <source>
        <dbReference type="ARBA" id="ARBA00022759"/>
    </source>
</evidence>
<dbReference type="STRING" id="151549.A0A4C1SPB9"/>
<dbReference type="InterPro" id="IPR050951">
    <property type="entry name" value="Retrovirus_Pol_polyprotein"/>
</dbReference>
<dbReference type="CDD" id="cd01647">
    <property type="entry name" value="RT_LTR"/>
    <property type="match status" value="1"/>
</dbReference>
<dbReference type="PANTHER" id="PTHR37984">
    <property type="entry name" value="PROTEIN CBG26694"/>
    <property type="match status" value="1"/>
</dbReference>
<protein>
    <recommendedName>
        <fullName evidence="1">RNA-directed DNA polymerase</fullName>
        <ecNumber evidence="1">2.7.7.49</ecNumber>
    </recommendedName>
</protein>
<dbReference type="Proteomes" id="UP000299102">
    <property type="component" value="Unassembled WGS sequence"/>
</dbReference>
<dbReference type="GO" id="GO:0004519">
    <property type="term" value="F:endonuclease activity"/>
    <property type="evidence" value="ECO:0007669"/>
    <property type="project" value="UniProtKB-KW"/>
</dbReference>
<dbReference type="InterPro" id="IPR043502">
    <property type="entry name" value="DNA/RNA_pol_sf"/>
</dbReference>
<dbReference type="Pfam" id="PF17921">
    <property type="entry name" value="Integrase_H2C2"/>
    <property type="match status" value="1"/>
</dbReference>
<dbReference type="InterPro" id="IPR043128">
    <property type="entry name" value="Rev_trsase/Diguanyl_cyclase"/>
</dbReference>
<dbReference type="SUPFAM" id="SSF56672">
    <property type="entry name" value="DNA/RNA polymerases"/>
    <property type="match status" value="1"/>
</dbReference>
<dbReference type="EMBL" id="BGZK01003718">
    <property type="protein sequence ID" value="GBP03962.1"/>
    <property type="molecule type" value="Genomic_DNA"/>
</dbReference>
<reference evidence="9 10" key="1">
    <citation type="journal article" date="2019" name="Commun. Biol.">
        <title>The bagworm genome reveals a unique fibroin gene that provides high tensile strength.</title>
        <authorList>
            <person name="Kono N."/>
            <person name="Nakamura H."/>
            <person name="Ohtoshi R."/>
            <person name="Tomita M."/>
            <person name="Numata K."/>
            <person name="Arakawa K."/>
        </authorList>
    </citation>
    <scope>NUCLEOTIDE SEQUENCE [LARGE SCALE GENOMIC DNA]</scope>
</reference>
<keyword evidence="5" id="KW-0255">Endonuclease</keyword>
<gene>
    <name evidence="9" type="primary">pol</name>
    <name evidence="9" type="ORF">EVAR_91092_1</name>
</gene>
<evidence type="ECO:0000256" key="1">
    <source>
        <dbReference type="ARBA" id="ARBA00012493"/>
    </source>
</evidence>
<dbReference type="EC" id="2.7.7.49" evidence="1"/>
<accession>A0A4C1SPB9</accession>
<evidence type="ECO:0000256" key="2">
    <source>
        <dbReference type="ARBA" id="ARBA00022679"/>
    </source>
</evidence>
<keyword evidence="6" id="KW-0378">Hydrolase</keyword>
<dbReference type="GO" id="GO:0016787">
    <property type="term" value="F:hydrolase activity"/>
    <property type="evidence" value="ECO:0007669"/>
    <property type="project" value="UniProtKB-KW"/>
</dbReference>
<comment type="caution">
    <text evidence="9">The sequence shown here is derived from an EMBL/GenBank/DDBJ whole genome shotgun (WGS) entry which is preliminary data.</text>
</comment>
<organism evidence="9 10">
    <name type="scientific">Eumeta variegata</name>
    <name type="common">Bagworm moth</name>
    <name type="synonym">Eumeta japonica</name>
    <dbReference type="NCBI Taxonomy" id="151549"/>
    <lineage>
        <taxon>Eukaryota</taxon>
        <taxon>Metazoa</taxon>
        <taxon>Ecdysozoa</taxon>
        <taxon>Arthropoda</taxon>
        <taxon>Hexapoda</taxon>
        <taxon>Insecta</taxon>
        <taxon>Pterygota</taxon>
        <taxon>Neoptera</taxon>
        <taxon>Endopterygota</taxon>
        <taxon>Lepidoptera</taxon>
        <taxon>Glossata</taxon>
        <taxon>Ditrysia</taxon>
        <taxon>Tineoidea</taxon>
        <taxon>Psychidae</taxon>
        <taxon>Oiketicinae</taxon>
        <taxon>Eumeta</taxon>
    </lineage>
</organism>
<keyword evidence="10" id="KW-1185">Reference proteome</keyword>
<dbReference type="Gene3D" id="3.10.20.370">
    <property type="match status" value="1"/>
</dbReference>
<dbReference type="InterPro" id="IPR041588">
    <property type="entry name" value="Integrase_H2C2"/>
</dbReference>
<proteinExistence type="predicted"/>
<dbReference type="Pfam" id="PF00078">
    <property type="entry name" value="RVT_1"/>
    <property type="match status" value="1"/>
</dbReference>
<keyword evidence="2" id="KW-0808">Transferase</keyword>
<evidence type="ECO:0000313" key="10">
    <source>
        <dbReference type="Proteomes" id="UP000299102"/>
    </source>
</evidence>
<name>A0A4C1SPB9_EUMVA</name>
<dbReference type="CDD" id="cd09274">
    <property type="entry name" value="RNase_HI_RT_Ty3"/>
    <property type="match status" value="1"/>
</dbReference>
<dbReference type="FunFam" id="1.10.340.70:FF:000001">
    <property type="entry name" value="Retrovirus-related Pol polyprotein from transposon gypsy-like Protein"/>
    <property type="match status" value="1"/>
</dbReference>
<dbReference type="FunFam" id="3.30.70.270:FF:000020">
    <property type="entry name" value="Transposon Tf2-6 polyprotein-like Protein"/>
    <property type="match status" value="1"/>
</dbReference>
<keyword evidence="4" id="KW-0540">Nuclease</keyword>
<dbReference type="Gene3D" id="1.10.340.70">
    <property type="match status" value="1"/>
</dbReference>
<dbReference type="Gene3D" id="3.10.10.10">
    <property type="entry name" value="HIV Type 1 Reverse Transcriptase, subunit A, domain 1"/>
    <property type="match status" value="1"/>
</dbReference>
<sequence>MGLGCTDLLQHHIDTGDATPIKCKHFPMSPPRQAEAFEEVERLLRLGVIEESNSPWCSPVVLVRNQERLTDSSKEKTAFVVPGKPLYHYKFMPFGLCNGPQTMSRLMDRVIPSRLRENVFIYLDDLLVCSSDFDSHIKLLNEVATCLKAAKLTINVSKSKFCQKEIRYLGYIVGNGCLKVDPSKVESIKNFPLPKTVKQIRRFIGMANWYRAFICNFADLAGPLSDCLKKSKNPFMLTEEAKISFEKLKEALSSAPVLAQPNFNKEFIIQCDASKIGVGGVLLQYDDEGKEHPIAFVSQKLNKAQRNYTITELECLAAIVSVNRFRPYIEGLPFRIITDHASLKWLMSQKDLSGRLARWSLKLQRYTFTIEHRKGSLNVVPDCLSRMNTDELVVKNLPTEIDLRSPAFEEKEYQQLRKSIVENKETLPDLQISGNVVLKRVEFRQHAENDEETYWRLWVPKSLIQQVIKSSHDSCSAGHGGFMKTMKRLRQKYFWPSMTLDVKSYVDNCDICKCIKASNQISRPQMGNQVLTNRPFERVVGRATRWEGPKRKTGLDKIPVQTSIGKI</sequence>
<evidence type="ECO:0000256" key="4">
    <source>
        <dbReference type="ARBA" id="ARBA00022722"/>
    </source>
</evidence>
<dbReference type="Gene3D" id="3.30.70.270">
    <property type="match status" value="2"/>
</dbReference>
<evidence type="ECO:0000256" key="7">
    <source>
        <dbReference type="ARBA" id="ARBA00022918"/>
    </source>
</evidence>
<keyword evidence="7" id="KW-0695">RNA-directed DNA polymerase</keyword>
<dbReference type="OrthoDB" id="425619at2759"/>